<dbReference type="Gene3D" id="3.40.50.2000">
    <property type="entry name" value="Glycogen Phosphorylase B"/>
    <property type="match status" value="1"/>
</dbReference>
<evidence type="ECO:0008006" key="4">
    <source>
        <dbReference type="Google" id="ProtNLM"/>
    </source>
</evidence>
<name>A0A1E5Q636_9PROT</name>
<accession>A0A1E5Q636</accession>
<reference evidence="2" key="1">
    <citation type="submission" date="2016-07" db="EMBL/GenBank/DDBJ databases">
        <authorList>
            <person name="Trubitsyn D."/>
            <person name="Abreu F.A."/>
            <person name="Ward B."/>
            <person name="Taylor T."/>
            <person name="Hattori M."/>
            <person name="Kondo S."/>
            <person name="Trivedi U."/>
            <person name="Staniland S."/>
            <person name="Lins U."/>
            <person name="Bazylinski D.A."/>
        </authorList>
    </citation>
    <scope>NUCLEOTIDE SEQUENCE</scope>
    <source>
        <strain evidence="2">MV-1</strain>
    </source>
</reference>
<evidence type="ECO:0000313" key="2">
    <source>
        <dbReference type="EMBL" id="OEJ66110.1"/>
    </source>
</evidence>
<sequence length="342" mass="38951">MKIAIGYTVVEGPWGGGNRFVAALRDALLKSGHLVVHDLRAPDIDIILIIDPRTRIPNIPFGAGSILRYLAFRNPKAVVIHRINECDERKNTRTINFRLRLANYAADHTVFVGSWLENLSVWRKCDGRGSSVILNGADPDVFNMNGHKPWDRSGPLKLVTHHWGGNWMKGFDVYQKLDQMLSEPTWSDRIAFTYIGNVPKGFAFQNTTHLAPLDAYQLANELRSHHVYVTASIFEPGGNHQNEGALCGLPLLYRDSGCMPEYCNDYGVMFDGPDNIGYAINRMMDEYDTWYERISSYPCTIQNTVNSYLECIKSLHGTCEEVRKSRHIWRNPFLFLLNQIPF</sequence>
<dbReference type="Proteomes" id="UP000095347">
    <property type="component" value="Unassembled WGS sequence"/>
</dbReference>
<gene>
    <name evidence="2" type="ORF">BEN30_12955</name>
    <name evidence="1" type="ORF">BEN30_13045</name>
</gene>
<dbReference type="EMBL" id="MCGG01000040">
    <property type="protein sequence ID" value="OEJ66073.1"/>
    <property type="molecule type" value="Genomic_DNA"/>
</dbReference>
<comment type="caution">
    <text evidence="2">The sequence shown here is derived from an EMBL/GenBank/DDBJ whole genome shotgun (WGS) entry which is preliminary data.</text>
</comment>
<reference evidence="3" key="2">
    <citation type="submission" date="2016-07" db="EMBL/GenBank/DDBJ databases">
        <authorList>
            <person name="Florea S."/>
            <person name="Webb J.S."/>
            <person name="Jaromczyk J."/>
            <person name="Schardl C.L."/>
        </authorList>
    </citation>
    <scope>NUCLEOTIDE SEQUENCE [LARGE SCALE GENOMIC DNA]</scope>
    <source>
        <strain evidence="3">MV-1</strain>
    </source>
</reference>
<protein>
    <recommendedName>
        <fullName evidence="4">Glycosyl transferase family 1 domain-containing protein</fullName>
    </recommendedName>
</protein>
<dbReference type="RefSeq" id="WP_069958505.1">
    <property type="nucleotide sequence ID" value="NZ_MCGG01000039.1"/>
</dbReference>
<proteinExistence type="predicted"/>
<dbReference type="STRING" id="28181.BEN30_12955"/>
<evidence type="ECO:0000313" key="3">
    <source>
        <dbReference type="Proteomes" id="UP000095347"/>
    </source>
</evidence>
<dbReference type="AlphaFoldDB" id="A0A1E5Q636"/>
<dbReference type="SUPFAM" id="SSF53756">
    <property type="entry name" value="UDP-Glycosyltransferase/glycogen phosphorylase"/>
    <property type="match status" value="1"/>
</dbReference>
<keyword evidence="3" id="KW-1185">Reference proteome</keyword>
<evidence type="ECO:0000313" key="1">
    <source>
        <dbReference type="EMBL" id="OEJ66073.1"/>
    </source>
</evidence>
<dbReference type="EMBL" id="MCGG01000039">
    <property type="protein sequence ID" value="OEJ66110.1"/>
    <property type="molecule type" value="Genomic_DNA"/>
</dbReference>
<organism evidence="2 3">
    <name type="scientific">Magnetovibrio blakemorei</name>
    <dbReference type="NCBI Taxonomy" id="28181"/>
    <lineage>
        <taxon>Bacteria</taxon>
        <taxon>Pseudomonadati</taxon>
        <taxon>Pseudomonadota</taxon>
        <taxon>Alphaproteobacteria</taxon>
        <taxon>Rhodospirillales</taxon>
        <taxon>Magnetovibrionaceae</taxon>
        <taxon>Magnetovibrio</taxon>
    </lineage>
</organism>
<dbReference type="OrthoDB" id="5509989at2"/>